<name>A0A0K8P556_PISS1</name>
<comment type="caution">
    <text evidence="2">The sequence shown here is derived from an EMBL/GenBank/DDBJ whole genome shotgun (WGS) entry which is preliminary data.</text>
</comment>
<dbReference type="EMBL" id="BBYR01000059">
    <property type="protein sequence ID" value="GAP37833.1"/>
    <property type="molecule type" value="Genomic_DNA"/>
</dbReference>
<feature type="domain" description="Protein CR006 P-loop" evidence="1">
    <location>
        <begin position="97"/>
        <end position="314"/>
    </location>
</feature>
<gene>
    <name evidence="2" type="ORF">ISF6_3778</name>
</gene>
<proteinExistence type="predicted"/>
<keyword evidence="3" id="KW-1185">Reference proteome</keyword>
<dbReference type="Pfam" id="PF13166">
    <property type="entry name" value="AAA_13"/>
    <property type="match status" value="1"/>
</dbReference>
<evidence type="ECO:0000313" key="2">
    <source>
        <dbReference type="EMBL" id="GAP37833.1"/>
    </source>
</evidence>
<dbReference type="Proteomes" id="UP000037660">
    <property type="component" value="Unassembled WGS sequence"/>
</dbReference>
<organism evidence="2 3">
    <name type="scientific">Piscinibacter sakaiensis</name>
    <name type="common">Ideonella sakaiensis</name>
    <dbReference type="NCBI Taxonomy" id="1547922"/>
    <lineage>
        <taxon>Bacteria</taxon>
        <taxon>Pseudomonadati</taxon>
        <taxon>Pseudomonadota</taxon>
        <taxon>Betaproteobacteria</taxon>
        <taxon>Burkholderiales</taxon>
        <taxon>Sphaerotilaceae</taxon>
        <taxon>Piscinibacter</taxon>
    </lineage>
</organism>
<dbReference type="InterPro" id="IPR026866">
    <property type="entry name" value="CR006_AAA"/>
</dbReference>
<dbReference type="AlphaFoldDB" id="A0A0K8P556"/>
<reference evidence="2 3" key="2">
    <citation type="journal article" date="2016" name="Science">
        <title>A bacterium that degrades and assimilates poly(ethylene terephthalate).</title>
        <authorList>
            <person name="Yoshida S."/>
            <person name="Hiraga K."/>
            <person name="Takehana T."/>
            <person name="Taniguchi I."/>
            <person name="Yamaji H."/>
            <person name="Maeda Y."/>
            <person name="Toyohara K."/>
            <person name="Miyamoto K."/>
            <person name="Kimura Y."/>
            <person name="Oda K."/>
        </authorList>
    </citation>
    <scope>NUCLEOTIDE SEQUENCE [LARGE SCALE GENOMIC DNA]</scope>
    <source>
        <strain evidence="3">NBRC 110686 / TISTR 2288 / 201-F6</strain>
    </source>
</reference>
<evidence type="ECO:0000259" key="1">
    <source>
        <dbReference type="Pfam" id="PF13166"/>
    </source>
</evidence>
<evidence type="ECO:0000313" key="3">
    <source>
        <dbReference type="Proteomes" id="UP000037660"/>
    </source>
</evidence>
<accession>A0A0K8P556</accession>
<protein>
    <submittedName>
        <fullName evidence="2">Anticodon nuclease</fullName>
    </submittedName>
</protein>
<reference evidence="3" key="1">
    <citation type="submission" date="2015-07" db="EMBL/GenBank/DDBJ databases">
        <title>Discovery of a poly(ethylene terephthalate assimilation.</title>
        <authorList>
            <person name="Yoshida S."/>
            <person name="Hiraga K."/>
            <person name="Takehana T."/>
            <person name="Taniguchi I."/>
            <person name="Yamaji H."/>
            <person name="Maeda Y."/>
            <person name="Toyohara K."/>
            <person name="Miyamoto K."/>
            <person name="Kimura Y."/>
            <person name="Oda K."/>
        </authorList>
    </citation>
    <scope>NUCLEOTIDE SEQUENCE [LARGE SCALE GENOMIC DNA]</scope>
    <source>
        <strain evidence="3">NBRC 110686 / TISTR 2288 / 201-F6</strain>
    </source>
</reference>
<sequence>MEFKNLGKSEEKRDTLYFNAFTEDLFDWDNDLDEDKDRRIKFKAESHFFDGLDGMGIEDQIRPLLHQYADFDFRINYAAAEIRFYRDVTISGVRRRLEDIKISRGEENIFIWCFFLAILQLAIEAEKGQPYDWVKYVYIDDPISSLDEQNTIAVAAGLGSLLKREDNNLKVVVSTHHGLFFNVMFNELTGKRTPEGKDNIRKKAYILHRLNEAQTYTLEDTGESPFLHHVAALEELRAVAKSGKISQYHFNSLRSILEKTATFFGRQHISTCFEGLPKKSLYARFLNVRSHAKYSVFESESITATDKKMFREILDTFLERYAFRLASTGASTARVSHPATTGTP</sequence>
<dbReference type="InterPro" id="IPR027417">
    <property type="entry name" value="P-loop_NTPase"/>
</dbReference>
<dbReference type="Gene3D" id="3.40.50.300">
    <property type="entry name" value="P-loop containing nucleotide triphosphate hydrolases"/>
    <property type="match status" value="1"/>
</dbReference>
<dbReference type="STRING" id="1547922.ISF6_3778"/>